<dbReference type="AlphaFoldDB" id="A0A392Q7J0"/>
<accession>A0A392Q7J0</accession>
<dbReference type="EMBL" id="LXQA010116056">
    <property type="protein sequence ID" value="MCI19690.1"/>
    <property type="molecule type" value="Genomic_DNA"/>
</dbReference>
<name>A0A392Q7J0_9FABA</name>
<dbReference type="PANTHER" id="PTHR48462:SF1">
    <property type="entry name" value="PROTEIN, PUTATIVE-RELATED"/>
    <property type="match status" value="1"/>
</dbReference>
<protein>
    <submittedName>
        <fullName evidence="1">Auxilin-like protein</fullName>
    </submittedName>
</protein>
<evidence type="ECO:0000313" key="2">
    <source>
        <dbReference type="Proteomes" id="UP000265520"/>
    </source>
</evidence>
<proteinExistence type="predicted"/>
<organism evidence="1 2">
    <name type="scientific">Trifolium medium</name>
    <dbReference type="NCBI Taxonomy" id="97028"/>
    <lineage>
        <taxon>Eukaryota</taxon>
        <taxon>Viridiplantae</taxon>
        <taxon>Streptophyta</taxon>
        <taxon>Embryophyta</taxon>
        <taxon>Tracheophyta</taxon>
        <taxon>Spermatophyta</taxon>
        <taxon>Magnoliopsida</taxon>
        <taxon>eudicotyledons</taxon>
        <taxon>Gunneridae</taxon>
        <taxon>Pentapetalae</taxon>
        <taxon>rosids</taxon>
        <taxon>fabids</taxon>
        <taxon>Fabales</taxon>
        <taxon>Fabaceae</taxon>
        <taxon>Papilionoideae</taxon>
        <taxon>50 kb inversion clade</taxon>
        <taxon>NPAAA clade</taxon>
        <taxon>Hologalegina</taxon>
        <taxon>IRL clade</taxon>
        <taxon>Trifolieae</taxon>
        <taxon>Trifolium</taxon>
    </lineage>
</organism>
<comment type="caution">
    <text evidence="1">The sequence shown here is derived from an EMBL/GenBank/DDBJ whole genome shotgun (WGS) entry which is preliminary data.</text>
</comment>
<feature type="non-terminal residue" evidence="1">
    <location>
        <position position="81"/>
    </location>
</feature>
<reference evidence="1 2" key="1">
    <citation type="journal article" date="2018" name="Front. Plant Sci.">
        <title>Red Clover (Trifolium pratense) and Zigzag Clover (T. medium) - A Picture of Genomic Similarities and Differences.</title>
        <authorList>
            <person name="Dluhosova J."/>
            <person name="Istvanek J."/>
            <person name="Nedelnik J."/>
            <person name="Repkova J."/>
        </authorList>
    </citation>
    <scope>NUCLEOTIDE SEQUENCE [LARGE SCALE GENOMIC DNA]</scope>
    <source>
        <strain evidence="2">cv. 10/8</strain>
        <tissue evidence="1">Leaf</tissue>
    </source>
</reference>
<dbReference type="PANTHER" id="PTHR48462">
    <property type="entry name" value="PROTEIN, PUTATIVE-RELATED"/>
    <property type="match status" value="1"/>
</dbReference>
<sequence length="81" mass="8897">MVYGWVGGKHACVDLTGVSSLVGLRTKTFIVGQTALKVDSSKVAKHKKACTHNQHVFISFAFDTFDFLATEVVSLLQRVQK</sequence>
<keyword evidence="2" id="KW-1185">Reference proteome</keyword>
<dbReference type="Proteomes" id="UP000265520">
    <property type="component" value="Unassembled WGS sequence"/>
</dbReference>
<evidence type="ECO:0000313" key="1">
    <source>
        <dbReference type="EMBL" id="MCI19690.1"/>
    </source>
</evidence>